<evidence type="ECO:0000313" key="9">
    <source>
        <dbReference type="Proteomes" id="UP000321057"/>
    </source>
</evidence>
<evidence type="ECO:0000256" key="4">
    <source>
        <dbReference type="ARBA" id="ARBA00022679"/>
    </source>
</evidence>
<keyword evidence="5" id="KW-0777">Teichoic acid biosynthesis</keyword>
<dbReference type="Gene3D" id="3.40.50.12580">
    <property type="match status" value="1"/>
</dbReference>
<proteinExistence type="inferred from homology"/>
<dbReference type="InterPro" id="IPR043149">
    <property type="entry name" value="TagF_N"/>
</dbReference>
<feature type="domain" description="Glycosyltransferase 2-like" evidence="7">
    <location>
        <begin position="4"/>
        <end position="114"/>
    </location>
</feature>
<comment type="similarity">
    <text evidence="2">Belongs to the CDP-glycerol glycerophosphotransferase family.</text>
</comment>
<organism evidence="8 9">
    <name type="scientific">Staphylococcus gallinarum</name>
    <dbReference type="NCBI Taxonomy" id="1293"/>
    <lineage>
        <taxon>Bacteria</taxon>
        <taxon>Bacillati</taxon>
        <taxon>Bacillota</taxon>
        <taxon>Bacilli</taxon>
        <taxon>Bacillales</taxon>
        <taxon>Staphylococcaceae</taxon>
        <taxon>Staphylococcus</taxon>
    </lineage>
</organism>
<accession>A0ABQ0XYN9</accession>
<dbReference type="Pfam" id="PF00535">
    <property type="entry name" value="Glycos_transf_2"/>
    <property type="match status" value="1"/>
</dbReference>
<sequence length="761" mass="91021">MNFSILITYKNKKGNEKYIERCLESIADQTYNDYEVILVHNDIEYISGLIKDNTLNIKTIEMKESDGISKYKNKAIEHATGEFLIFIDADDFLHPNALIYAKQMIEDNGLERNVFKFGISKTNLDKTSTLNTNKRAFFDNEALTKLEEIFKDVDIELNNQQVKSFVNGMFEKGIIGHKFTDYSPGNYFKKLNYQFRVHSYIIRKSFLIQNDIKFDNENLLYNDIPFLLELYNKTPYIIQSNTKLYYKFIHNDPINAPSLTQEEHEDRILQRVRALKEGLLKCIDPEIAKKVKIEAMRYYLYKVIKSDLFTDFSSEMFEIYQLLNEIFNYPSNEIKLSKRHSFEINAIKNGNLKKAFMLSKSRVLGYKTYQFMKPKNQRFRQKKVQKNVFTKLPIKENTILYESFLGRNYSDSPKAIFNYLLENDKDKWNHVWILNDKNLVENEQEFKNENVKIIKRFGWQYFYYVTVSKYFILNMRQPKWLYKKAEQIILSTWHGTPLKRLVFDMENVTSANKNYKKDFYNQSRNWDYLIAANKYSEQIFESAFMYPKENILTYGYPRNDILHNYTSEYKQHIKEKLNLPTSKKVILYAPTWRDDEFHSAGNYKFKLQMDLNRMRKEFGEEYVIALRMHYFISDNIDLTGFEDFAYDFSKYNDINDLYISSDILITDYSSVFFDFANLRKPILFFTYDIEKYKSMLRGFYIDVNNDLPGPLLRTNDELIEAIKQIDLTVEKYKEKYETFYQKYCYLEDGNATKRIVDKVIK</sequence>
<dbReference type="InterPro" id="IPR051612">
    <property type="entry name" value="Teichoic_Acid_Biosynth"/>
</dbReference>
<reference evidence="8 9" key="1">
    <citation type="submission" date="2019-07" db="EMBL/GenBank/DDBJ databases">
        <title>Whole genome shotgun sequence of Staphylococcus gallinarum NBRC 109767.</title>
        <authorList>
            <person name="Hosoyama A."/>
            <person name="Uohara A."/>
            <person name="Ohji S."/>
            <person name="Ichikawa N."/>
        </authorList>
    </citation>
    <scope>NUCLEOTIDE SEQUENCE [LARGE SCALE GENOMIC DNA]</scope>
    <source>
        <strain evidence="8 9">NBRC 109767</strain>
    </source>
</reference>
<evidence type="ECO:0000259" key="7">
    <source>
        <dbReference type="Pfam" id="PF00535"/>
    </source>
</evidence>
<evidence type="ECO:0000256" key="6">
    <source>
        <dbReference type="ARBA" id="ARBA00023136"/>
    </source>
</evidence>
<dbReference type="CDD" id="cd00761">
    <property type="entry name" value="Glyco_tranf_GTA_type"/>
    <property type="match status" value="1"/>
</dbReference>
<dbReference type="EMBL" id="BKAX01000001">
    <property type="protein sequence ID" value="GEQ04493.1"/>
    <property type="molecule type" value="Genomic_DNA"/>
</dbReference>
<comment type="caution">
    <text evidence="8">The sequence shown here is derived from an EMBL/GenBank/DDBJ whole genome shotgun (WGS) entry which is preliminary data.</text>
</comment>
<keyword evidence="6" id="KW-0472">Membrane</keyword>
<dbReference type="SUPFAM" id="SSF53448">
    <property type="entry name" value="Nucleotide-diphospho-sugar transferases"/>
    <property type="match status" value="1"/>
</dbReference>
<dbReference type="Gene3D" id="3.40.50.11820">
    <property type="match status" value="1"/>
</dbReference>
<dbReference type="Proteomes" id="UP000321057">
    <property type="component" value="Unassembled WGS sequence"/>
</dbReference>
<dbReference type="RefSeq" id="WP_042738243.1">
    <property type="nucleotide sequence ID" value="NZ_BKAX01000001.1"/>
</dbReference>
<dbReference type="SUPFAM" id="SSF53756">
    <property type="entry name" value="UDP-Glycosyltransferase/glycogen phosphorylase"/>
    <property type="match status" value="1"/>
</dbReference>
<dbReference type="PANTHER" id="PTHR37316:SF3">
    <property type="entry name" value="TEICHOIC ACID GLYCEROL-PHOSPHATE TRANSFERASE"/>
    <property type="match status" value="1"/>
</dbReference>
<dbReference type="Pfam" id="PF04464">
    <property type="entry name" value="Glyphos_transf"/>
    <property type="match status" value="1"/>
</dbReference>
<evidence type="ECO:0000256" key="2">
    <source>
        <dbReference type="ARBA" id="ARBA00010488"/>
    </source>
</evidence>
<keyword evidence="3" id="KW-1003">Cell membrane</keyword>
<evidence type="ECO:0000256" key="5">
    <source>
        <dbReference type="ARBA" id="ARBA00022944"/>
    </source>
</evidence>
<evidence type="ECO:0000256" key="3">
    <source>
        <dbReference type="ARBA" id="ARBA00022475"/>
    </source>
</evidence>
<comment type="subcellular location">
    <subcellularLocation>
        <location evidence="1">Cell membrane</location>
        <topology evidence="1">Peripheral membrane protein</topology>
    </subcellularLocation>
</comment>
<evidence type="ECO:0000313" key="8">
    <source>
        <dbReference type="EMBL" id="GEQ04493.1"/>
    </source>
</evidence>
<dbReference type="PANTHER" id="PTHR37316">
    <property type="entry name" value="TEICHOIC ACID GLYCEROL-PHOSPHATE PRIMASE"/>
    <property type="match status" value="1"/>
</dbReference>
<evidence type="ECO:0000256" key="1">
    <source>
        <dbReference type="ARBA" id="ARBA00004202"/>
    </source>
</evidence>
<dbReference type="Gene3D" id="3.90.550.10">
    <property type="entry name" value="Spore Coat Polysaccharide Biosynthesis Protein SpsA, Chain A"/>
    <property type="match status" value="1"/>
</dbReference>
<dbReference type="InterPro" id="IPR029044">
    <property type="entry name" value="Nucleotide-diphossugar_trans"/>
</dbReference>
<gene>
    <name evidence="8" type="ORF">SGA02_03210</name>
</gene>
<keyword evidence="9" id="KW-1185">Reference proteome</keyword>
<keyword evidence="4" id="KW-0808">Transferase</keyword>
<protein>
    <submittedName>
        <fullName evidence="8">Teichoic acid biosynthesis protein F</fullName>
    </submittedName>
</protein>
<dbReference type="InterPro" id="IPR001173">
    <property type="entry name" value="Glyco_trans_2-like"/>
</dbReference>
<dbReference type="InterPro" id="IPR007554">
    <property type="entry name" value="Glycerophosphate_synth"/>
</dbReference>
<dbReference type="InterPro" id="IPR043148">
    <property type="entry name" value="TagF_C"/>
</dbReference>
<name>A0ABQ0XYN9_STAGA</name>